<keyword evidence="3" id="KW-0687">Ribonucleoprotein</keyword>
<dbReference type="Pfam" id="PF00203">
    <property type="entry name" value="Ribosomal_S19"/>
    <property type="match status" value="1"/>
</dbReference>
<dbReference type="PANTHER" id="PTHR11880:SF2">
    <property type="entry name" value="SMALL RIBOSOMAL SUBUNIT PROTEIN US19"/>
    <property type="match status" value="1"/>
</dbReference>
<dbReference type="SUPFAM" id="SSF54570">
    <property type="entry name" value="Ribosomal protein S19"/>
    <property type="match status" value="1"/>
</dbReference>
<dbReference type="EMBL" id="KP869596">
    <property type="protein sequence ID" value="AKC94868.1"/>
    <property type="molecule type" value="Genomic_DNA"/>
</dbReference>
<reference evidence="4" key="1">
    <citation type="journal article" date="2015" name="Nature">
        <title>Complex archaea that bridge the gap between prokaryotes and eukaryotes.</title>
        <authorList>
            <person name="Spang A."/>
            <person name="Saw J.H."/>
            <person name="Jorgensen S.L."/>
            <person name="Zaremba-Niedzwiedzka K."/>
            <person name="Martijn J."/>
            <person name="Lind A.E."/>
            <person name="van Eijk R."/>
            <person name="Schleper C."/>
            <person name="Guy L."/>
            <person name="Ettema T.J."/>
        </authorList>
    </citation>
    <scope>NUCLEOTIDE SEQUENCE</scope>
</reference>
<evidence type="ECO:0000256" key="2">
    <source>
        <dbReference type="ARBA" id="ARBA00022980"/>
    </source>
</evidence>
<dbReference type="GO" id="GO:1990904">
    <property type="term" value="C:ribonucleoprotein complex"/>
    <property type="evidence" value="ECO:0007669"/>
    <property type="project" value="UniProtKB-KW"/>
</dbReference>
<sequence>MSSRRQTHYRGKTLNELQSLTLDELVELLPSRQRRSLTRQEYWNHERSKLLGKLRNAKEAMDKGKEVIVKTHIRDFVVLPEFVGLTVEIYNGKEYTPIKLTFDKVGDYFAQYSHARKLVRHSAPGIGATRSSMYVPLK</sequence>
<keyword evidence="2 4" id="KW-0689">Ribosomal protein</keyword>
<accession>A0A0F6PXD8</accession>
<dbReference type="PANTHER" id="PTHR11880">
    <property type="entry name" value="RIBOSOMAL PROTEIN S19P FAMILY MEMBER"/>
    <property type="match status" value="1"/>
</dbReference>
<dbReference type="InterPro" id="IPR005713">
    <property type="entry name" value="Ribosomal_uS19_euk/arc"/>
</dbReference>
<evidence type="ECO:0000256" key="3">
    <source>
        <dbReference type="ARBA" id="ARBA00023274"/>
    </source>
</evidence>
<organism evidence="4">
    <name type="scientific">uncultured organism</name>
    <dbReference type="NCBI Taxonomy" id="155900"/>
    <lineage>
        <taxon>unclassified sequences</taxon>
        <taxon>environmental samples</taxon>
    </lineage>
</organism>
<evidence type="ECO:0000256" key="1">
    <source>
        <dbReference type="ARBA" id="ARBA00007345"/>
    </source>
</evidence>
<dbReference type="PRINTS" id="PR00975">
    <property type="entry name" value="RIBOSOMALS19"/>
</dbReference>
<dbReference type="Gene3D" id="3.30.860.10">
    <property type="entry name" value="30s Ribosomal Protein S19, Chain A"/>
    <property type="match status" value="1"/>
</dbReference>
<dbReference type="NCBIfam" id="NF003121">
    <property type="entry name" value="PRK04038.1"/>
    <property type="match status" value="1"/>
</dbReference>
<name>A0A0F6PXD8_9ZZZZ</name>
<dbReference type="InterPro" id="IPR002222">
    <property type="entry name" value="Ribosomal_uS19"/>
</dbReference>
<dbReference type="NCBIfam" id="TIGR01025">
    <property type="entry name" value="uS19_arch"/>
    <property type="match status" value="1"/>
</dbReference>
<proteinExistence type="inferred from homology"/>
<dbReference type="PIRSF" id="PIRSF002144">
    <property type="entry name" value="Ribosomal_S19"/>
    <property type="match status" value="1"/>
</dbReference>
<dbReference type="HAMAP" id="MF_00531">
    <property type="entry name" value="Ribosomal_uS19"/>
    <property type="match status" value="1"/>
</dbReference>
<dbReference type="AlphaFoldDB" id="A0A0F6PXD8"/>
<dbReference type="InterPro" id="IPR023575">
    <property type="entry name" value="Ribosomal_uS19_SF"/>
</dbReference>
<evidence type="ECO:0000313" key="4">
    <source>
        <dbReference type="EMBL" id="AKC94868.1"/>
    </source>
</evidence>
<protein>
    <submittedName>
        <fullName evidence="4">Putative 30S ribosomal protein S19</fullName>
    </submittedName>
</protein>
<dbReference type="GO" id="GO:0003735">
    <property type="term" value="F:structural constituent of ribosome"/>
    <property type="evidence" value="ECO:0007669"/>
    <property type="project" value="InterPro"/>
</dbReference>
<comment type="similarity">
    <text evidence="1">Belongs to the universal ribosomal protein uS19 family.</text>
</comment>